<dbReference type="SUPFAM" id="SSF54631">
    <property type="entry name" value="CBS-domain pair"/>
    <property type="match status" value="1"/>
</dbReference>
<protein>
    <submittedName>
        <fullName evidence="3">EAL domain-containing protein</fullName>
    </submittedName>
</protein>
<dbReference type="SUPFAM" id="SSF55073">
    <property type="entry name" value="Nucleotide cyclase"/>
    <property type="match status" value="1"/>
</dbReference>
<dbReference type="SMART" id="SM00267">
    <property type="entry name" value="GGDEF"/>
    <property type="match status" value="1"/>
</dbReference>
<dbReference type="KEGG" id="smax:FJR03_09785"/>
<dbReference type="PANTHER" id="PTHR33121">
    <property type="entry name" value="CYCLIC DI-GMP PHOSPHODIESTERASE PDEF"/>
    <property type="match status" value="1"/>
</dbReference>
<dbReference type="EMBL" id="CP041165">
    <property type="protein sequence ID" value="QOP42408.1"/>
    <property type="molecule type" value="Genomic_DNA"/>
</dbReference>
<dbReference type="PANTHER" id="PTHR33121:SF76">
    <property type="entry name" value="SIGNALING PROTEIN"/>
    <property type="match status" value="1"/>
</dbReference>
<organism evidence="3 4">
    <name type="scientific">Sulfurimonas marina</name>
    <dbReference type="NCBI Taxonomy" id="2590551"/>
    <lineage>
        <taxon>Bacteria</taxon>
        <taxon>Pseudomonadati</taxon>
        <taxon>Campylobacterota</taxon>
        <taxon>Epsilonproteobacteria</taxon>
        <taxon>Campylobacterales</taxon>
        <taxon>Sulfurimonadaceae</taxon>
        <taxon>Sulfurimonas</taxon>
    </lineage>
</organism>
<dbReference type="InterPro" id="IPR035919">
    <property type="entry name" value="EAL_sf"/>
</dbReference>
<reference evidence="3 4" key="1">
    <citation type="submission" date="2019-06" db="EMBL/GenBank/DDBJ databases">
        <title>Sulfurimonas gotlandica sp. nov., a chemoautotrophic and psychrotolerant epsilonproteobacterium isolated from a pelagic redoxcline, and an emended description of the genus Sulfurimonas.</title>
        <authorList>
            <person name="Wang S."/>
            <person name="Jiang L."/>
            <person name="Shao Z."/>
        </authorList>
    </citation>
    <scope>NUCLEOTIDE SEQUENCE [LARGE SCALE GENOMIC DNA]</scope>
    <source>
        <strain evidence="3 4">B2</strain>
    </source>
</reference>
<dbReference type="InterPro" id="IPR000160">
    <property type="entry name" value="GGDEF_dom"/>
</dbReference>
<dbReference type="InterPro" id="IPR050706">
    <property type="entry name" value="Cyclic-di-GMP_PDE-like"/>
</dbReference>
<dbReference type="AlphaFoldDB" id="A0A7M1B108"/>
<dbReference type="Gene3D" id="3.20.20.450">
    <property type="entry name" value="EAL domain"/>
    <property type="match status" value="1"/>
</dbReference>
<dbReference type="PROSITE" id="PS50883">
    <property type="entry name" value="EAL"/>
    <property type="match status" value="1"/>
</dbReference>
<keyword evidence="4" id="KW-1185">Reference proteome</keyword>
<dbReference type="GO" id="GO:0071111">
    <property type="term" value="F:cyclic-guanylate-specific phosphodiesterase activity"/>
    <property type="evidence" value="ECO:0007669"/>
    <property type="project" value="InterPro"/>
</dbReference>
<dbReference type="InterPro" id="IPR029787">
    <property type="entry name" value="Nucleotide_cyclase"/>
</dbReference>
<name>A0A7M1B108_9BACT</name>
<dbReference type="Pfam" id="PF00990">
    <property type="entry name" value="GGDEF"/>
    <property type="match status" value="1"/>
</dbReference>
<feature type="domain" description="GGDEF" evidence="2">
    <location>
        <begin position="416"/>
        <end position="567"/>
    </location>
</feature>
<feature type="domain" description="EAL" evidence="1">
    <location>
        <begin position="1"/>
        <end position="240"/>
    </location>
</feature>
<dbReference type="NCBIfam" id="TIGR00254">
    <property type="entry name" value="GGDEF"/>
    <property type="match status" value="1"/>
</dbReference>
<dbReference type="PROSITE" id="PS50887">
    <property type="entry name" value="GGDEF"/>
    <property type="match status" value="1"/>
</dbReference>
<dbReference type="CDD" id="cd01948">
    <property type="entry name" value="EAL"/>
    <property type="match status" value="1"/>
</dbReference>
<dbReference type="InterPro" id="IPR001633">
    <property type="entry name" value="EAL_dom"/>
</dbReference>
<proteinExistence type="predicted"/>
<gene>
    <name evidence="3" type="ORF">FJR03_09785</name>
</gene>
<accession>A0A7M1B108</accession>
<dbReference type="Pfam" id="PF00563">
    <property type="entry name" value="EAL"/>
    <property type="match status" value="1"/>
</dbReference>
<sequence>MELLDIAFQPIVNIHTGKIYAVEALLRNFRDIGCKSIFEVFDMVYKENLLYGFDLALRRKALKKFSKIKNFENLKLFYNLDNRLFEMHNFAPGNTSEILKDLNIKQETICFEISERHEISDKSGMERTLQHYKNANFCIAIDDFGVGYAGYKLLFDSTPDIIKIDRYFLQNIDKDTKKKQMVKSITHLAIELGIKVIAEGVETAEEYLTCKEIGCNFVQGYFVQKPTVDVNEIQKKYHHVIDIIKEDKRKRKGNNLLKYLDKIEPLRSKSSMHKVVDYFKENNNTPMVPVINNNNEPVGIFYESQIKDYLYSPYGMSLLLNENKETSKLKNFIAKCPSTDVRSDISTIIELYSKNGDTNGIIITQNAKYLGFLSASDIIKLMHEENLIAARDQNPLTKMPGNRIVEKTIATISCDKKYLFCYFDLDNFKAYNDKYGFRNGDRIIQLFADILHKHLPQEYFKGHIGGDDFFVSSQDETDGYQQIRNLIEEFENQAKTFYSQEDRERGYIIASDRDGLQKKFELLTVSASLLYVNNVDTSQFSNHINNILSKQKKLAKSDKTKIVASSLL</sequence>
<dbReference type="InterPro" id="IPR046342">
    <property type="entry name" value="CBS_dom_sf"/>
</dbReference>
<dbReference type="SMART" id="SM00052">
    <property type="entry name" value="EAL"/>
    <property type="match status" value="1"/>
</dbReference>
<dbReference type="Gene3D" id="3.30.70.270">
    <property type="match status" value="1"/>
</dbReference>
<evidence type="ECO:0000313" key="3">
    <source>
        <dbReference type="EMBL" id="QOP42408.1"/>
    </source>
</evidence>
<dbReference type="SUPFAM" id="SSF141868">
    <property type="entry name" value="EAL domain-like"/>
    <property type="match status" value="1"/>
</dbReference>
<dbReference type="InterPro" id="IPR043128">
    <property type="entry name" value="Rev_trsase/Diguanyl_cyclase"/>
</dbReference>
<evidence type="ECO:0000259" key="2">
    <source>
        <dbReference type="PROSITE" id="PS50887"/>
    </source>
</evidence>
<dbReference type="Gene3D" id="3.10.580.10">
    <property type="entry name" value="CBS-domain"/>
    <property type="match status" value="1"/>
</dbReference>
<evidence type="ECO:0000259" key="1">
    <source>
        <dbReference type="PROSITE" id="PS50883"/>
    </source>
</evidence>
<dbReference type="Proteomes" id="UP000593910">
    <property type="component" value="Chromosome"/>
</dbReference>
<evidence type="ECO:0000313" key="4">
    <source>
        <dbReference type="Proteomes" id="UP000593910"/>
    </source>
</evidence>